<feature type="region of interest" description="Disordered" evidence="1">
    <location>
        <begin position="34"/>
        <end position="53"/>
    </location>
</feature>
<evidence type="ECO:0000313" key="2">
    <source>
        <dbReference type="EMBL" id="PON75202.1"/>
    </source>
</evidence>
<dbReference type="OrthoDB" id="10394898at2759"/>
<gene>
    <name evidence="2" type="ORF">PanWU01x14_045540</name>
</gene>
<protein>
    <submittedName>
        <fullName evidence="2">Uncharacterized protein</fullName>
    </submittedName>
</protein>
<proteinExistence type="predicted"/>
<evidence type="ECO:0000313" key="3">
    <source>
        <dbReference type="Proteomes" id="UP000237105"/>
    </source>
</evidence>
<dbReference type="Proteomes" id="UP000237105">
    <property type="component" value="Unassembled WGS sequence"/>
</dbReference>
<keyword evidence="3" id="KW-1185">Reference proteome</keyword>
<feature type="region of interest" description="Disordered" evidence="1">
    <location>
        <begin position="1"/>
        <end position="23"/>
    </location>
</feature>
<name>A0A2P5DPI2_PARAD</name>
<evidence type="ECO:0000256" key="1">
    <source>
        <dbReference type="SAM" id="MobiDB-lite"/>
    </source>
</evidence>
<dbReference type="EMBL" id="JXTB01000025">
    <property type="protein sequence ID" value="PON75202.1"/>
    <property type="molecule type" value="Genomic_DNA"/>
</dbReference>
<accession>A0A2P5DPI2</accession>
<sequence length="133" mass="15170">MGSGKSRQRSLQSKRGQRVKVKDQGYECLDASPKTVKRKESDFSGDFGDESYSERDNNLHCVELIRVCVELVEGMIFYLSFKASNDRFYVARVFIGDTAEIVELVKHIEHRPDPKWYNDPGLPNMAAALLLLL</sequence>
<reference evidence="3" key="1">
    <citation type="submission" date="2016-06" db="EMBL/GenBank/DDBJ databases">
        <title>Parallel loss of symbiosis genes in relatives of nitrogen-fixing non-legume Parasponia.</title>
        <authorList>
            <person name="Van Velzen R."/>
            <person name="Holmer R."/>
            <person name="Bu F."/>
            <person name="Rutten L."/>
            <person name="Van Zeijl A."/>
            <person name="Liu W."/>
            <person name="Santuari L."/>
            <person name="Cao Q."/>
            <person name="Sharma T."/>
            <person name="Shen D."/>
            <person name="Roswanjaya Y."/>
            <person name="Wardhani T."/>
            <person name="Kalhor M.S."/>
            <person name="Jansen J."/>
            <person name="Van den Hoogen J."/>
            <person name="Gungor B."/>
            <person name="Hartog M."/>
            <person name="Hontelez J."/>
            <person name="Verver J."/>
            <person name="Yang W.-C."/>
            <person name="Schijlen E."/>
            <person name="Repin R."/>
            <person name="Schilthuizen M."/>
            <person name="Schranz E."/>
            <person name="Heidstra R."/>
            <person name="Miyata K."/>
            <person name="Fedorova E."/>
            <person name="Kohlen W."/>
            <person name="Bisseling T."/>
            <person name="Smit S."/>
            <person name="Geurts R."/>
        </authorList>
    </citation>
    <scope>NUCLEOTIDE SEQUENCE [LARGE SCALE GENOMIC DNA]</scope>
    <source>
        <strain evidence="3">cv. WU1-14</strain>
    </source>
</reference>
<dbReference type="AlphaFoldDB" id="A0A2P5DPI2"/>
<comment type="caution">
    <text evidence="2">The sequence shown here is derived from an EMBL/GenBank/DDBJ whole genome shotgun (WGS) entry which is preliminary data.</text>
</comment>
<organism evidence="2 3">
    <name type="scientific">Parasponia andersonii</name>
    <name type="common">Sponia andersonii</name>
    <dbReference type="NCBI Taxonomy" id="3476"/>
    <lineage>
        <taxon>Eukaryota</taxon>
        <taxon>Viridiplantae</taxon>
        <taxon>Streptophyta</taxon>
        <taxon>Embryophyta</taxon>
        <taxon>Tracheophyta</taxon>
        <taxon>Spermatophyta</taxon>
        <taxon>Magnoliopsida</taxon>
        <taxon>eudicotyledons</taxon>
        <taxon>Gunneridae</taxon>
        <taxon>Pentapetalae</taxon>
        <taxon>rosids</taxon>
        <taxon>fabids</taxon>
        <taxon>Rosales</taxon>
        <taxon>Cannabaceae</taxon>
        <taxon>Parasponia</taxon>
    </lineage>
</organism>